<dbReference type="Proteomes" id="UP000190285">
    <property type="component" value="Unassembled WGS sequence"/>
</dbReference>
<dbReference type="EMBL" id="FUZT01000004">
    <property type="protein sequence ID" value="SKC62842.1"/>
    <property type="molecule type" value="Genomic_DNA"/>
</dbReference>
<dbReference type="Pfam" id="PF17147">
    <property type="entry name" value="PFOR_II"/>
    <property type="match status" value="1"/>
</dbReference>
<sequence>MGKIIALDGNSAIAYGVMLSKVQLVAAYPITPQTPIVQTISSLIDKGEYDATYINVESEHSAMSAVTGAAAGGVRAFTASASHGLALMHEMTGIVAGSRQTAVMAVVSRALPAPCNLQCDHSDIMGERDQGWIQLFANDPQEALDFIMVAYKTSEDERVLLPTMVDIDGFYVSHLTEPVNIPDREEANRFIDDFKPVNYKIDFDNPMAINNLMSPRVYTEVKYSHKVALENSTAVLEENFAKFNEIFGREYSSIKEYYTENADYIFVCMGSITGSVIKGVEELRSQGIKAGVVRVISFRPFPKKMVKEATKNAKVVSVIDRSHGMGSFAPLYLEVCSSLINSNKDVKLYSFAAGLGGRDVGYKTLLKAFSKVCQYEKEGTIQESTCWIDLKEEGRNNGQ</sequence>
<dbReference type="CDD" id="cd07034">
    <property type="entry name" value="TPP_PYR_PFOR_IOR-alpha_like"/>
    <property type="match status" value="1"/>
</dbReference>
<feature type="domain" description="Pyruvate:ferredoxin oxidoreductase core" evidence="4">
    <location>
        <begin position="262"/>
        <end position="363"/>
    </location>
</feature>
<reference evidence="5 6" key="1">
    <citation type="submission" date="2017-02" db="EMBL/GenBank/DDBJ databases">
        <authorList>
            <person name="Peterson S.W."/>
        </authorList>
    </citation>
    <scope>NUCLEOTIDE SEQUENCE [LARGE SCALE GENOMIC DNA]</scope>
    <source>
        <strain evidence="5 6">M1</strain>
    </source>
</reference>
<evidence type="ECO:0000259" key="4">
    <source>
        <dbReference type="Pfam" id="PF17147"/>
    </source>
</evidence>
<dbReference type="GO" id="GO:0006979">
    <property type="term" value="P:response to oxidative stress"/>
    <property type="evidence" value="ECO:0007669"/>
    <property type="project" value="TreeGrafter"/>
</dbReference>
<evidence type="ECO:0000256" key="2">
    <source>
        <dbReference type="ARBA" id="ARBA00023002"/>
    </source>
</evidence>
<dbReference type="InterPro" id="IPR050722">
    <property type="entry name" value="Pyruvate:ferred/Flavod_OxRd"/>
</dbReference>
<dbReference type="GO" id="GO:0019752">
    <property type="term" value="P:carboxylic acid metabolic process"/>
    <property type="evidence" value="ECO:0007669"/>
    <property type="project" value="UniProtKB-ARBA"/>
</dbReference>
<dbReference type="InterPro" id="IPR033412">
    <property type="entry name" value="PFOR_II"/>
</dbReference>
<dbReference type="PANTHER" id="PTHR32154:SF0">
    <property type="entry name" value="PYRUVATE-FLAVODOXIN OXIDOREDUCTASE-RELATED"/>
    <property type="match status" value="1"/>
</dbReference>
<feature type="domain" description="Pyruvate flavodoxin/ferredoxin oxidoreductase pyrimidine binding" evidence="3">
    <location>
        <begin position="16"/>
        <end position="237"/>
    </location>
</feature>
<gene>
    <name evidence="5" type="ORF">SAMN02194393_01789</name>
</gene>
<evidence type="ECO:0000313" key="5">
    <source>
        <dbReference type="EMBL" id="SKC62842.1"/>
    </source>
</evidence>
<dbReference type="AlphaFoldDB" id="A0A1T5KGK6"/>
<evidence type="ECO:0000259" key="3">
    <source>
        <dbReference type="Pfam" id="PF01855"/>
    </source>
</evidence>
<dbReference type="Pfam" id="PF01855">
    <property type="entry name" value="POR_N"/>
    <property type="match status" value="1"/>
</dbReference>
<dbReference type="InterPro" id="IPR029061">
    <property type="entry name" value="THDP-binding"/>
</dbReference>
<dbReference type="OrthoDB" id="9794954at2"/>
<dbReference type="InterPro" id="IPR002880">
    <property type="entry name" value="Pyrv_Fd/Flavodoxin_OxRdtase_N"/>
</dbReference>
<dbReference type="SUPFAM" id="SSF52922">
    <property type="entry name" value="TK C-terminal domain-like"/>
    <property type="match status" value="1"/>
</dbReference>
<proteinExistence type="inferred from homology"/>
<dbReference type="Gene3D" id="3.40.50.920">
    <property type="match status" value="1"/>
</dbReference>
<keyword evidence="2" id="KW-0560">Oxidoreductase</keyword>
<dbReference type="InterPro" id="IPR009014">
    <property type="entry name" value="Transketo_C/PFOR_II"/>
</dbReference>
<dbReference type="SUPFAM" id="SSF52518">
    <property type="entry name" value="Thiamin diphosphate-binding fold (THDP-binding)"/>
    <property type="match status" value="1"/>
</dbReference>
<keyword evidence="6" id="KW-1185">Reference proteome</keyword>
<dbReference type="Gene3D" id="3.40.50.970">
    <property type="match status" value="1"/>
</dbReference>
<dbReference type="RefSeq" id="WP_079490979.1">
    <property type="nucleotide sequence ID" value="NZ_FUZT01000004.1"/>
</dbReference>
<dbReference type="PANTHER" id="PTHR32154">
    <property type="entry name" value="PYRUVATE-FLAVODOXIN OXIDOREDUCTASE-RELATED"/>
    <property type="match status" value="1"/>
</dbReference>
<organism evidence="5 6">
    <name type="scientific">Maledivibacter halophilus</name>
    <dbReference type="NCBI Taxonomy" id="36842"/>
    <lineage>
        <taxon>Bacteria</taxon>
        <taxon>Bacillati</taxon>
        <taxon>Bacillota</taxon>
        <taxon>Clostridia</taxon>
        <taxon>Peptostreptococcales</taxon>
        <taxon>Caminicellaceae</taxon>
        <taxon>Maledivibacter</taxon>
    </lineage>
</organism>
<dbReference type="FunFam" id="3.40.50.920:FF:000010">
    <property type="entry name" value="Pyruvate ferredoxin oxidoreductase, alpha subunit"/>
    <property type="match status" value="1"/>
</dbReference>
<dbReference type="STRING" id="36842.SAMN02194393_01789"/>
<protein>
    <submittedName>
        <fullName evidence="5">Pyruvate ferredoxin oxidoreductase alpha subunit</fullName>
    </submittedName>
</protein>
<keyword evidence="5" id="KW-0670">Pyruvate</keyword>
<dbReference type="FunFam" id="3.40.50.970:FF:000012">
    <property type="entry name" value="Pyruvate:ferredoxin (Flavodoxin) oxidoreductase"/>
    <property type="match status" value="1"/>
</dbReference>
<comment type="similarity">
    <text evidence="1">Belongs to the pyruvate:ferredoxin/flavodoxin oxidoreductase family.</text>
</comment>
<evidence type="ECO:0000313" key="6">
    <source>
        <dbReference type="Proteomes" id="UP000190285"/>
    </source>
</evidence>
<name>A0A1T5KGK6_9FIRM</name>
<dbReference type="GO" id="GO:0016903">
    <property type="term" value="F:oxidoreductase activity, acting on the aldehyde or oxo group of donors"/>
    <property type="evidence" value="ECO:0007669"/>
    <property type="project" value="UniProtKB-ARBA"/>
</dbReference>
<accession>A0A1T5KGK6</accession>
<evidence type="ECO:0000256" key="1">
    <source>
        <dbReference type="ARBA" id="ARBA00009032"/>
    </source>
</evidence>